<organism evidence="6 7">
    <name type="scientific">Candidatus Uhrbacteria bacterium RIFCSPHIGHO2_01_FULL_63_20</name>
    <dbReference type="NCBI Taxonomy" id="1802385"/>
    <lineage>
        <taxon>Bacteria</taxon>
        <taxon>Candidatus Uhriibacteriota</taxon>
    </lineage>
</organism>
<comment type="similarity">
    <text evidence="1">Belongs to the universal ribosomal protein uL10 family.</text>
</comment>
<accession>A0A1F7TMK8</accession>
<keyword evidence="3" id="KW-0687">Ribonucleoprotein</keyword>
<dbReference type="EMBL" id="MGDT01000006">
    <property type="protein sequence ID" value="OGL66767.1"/>
    <property type="molecule type" value="Genomic_DNA"/>
</dbReference>
<name>A0A1F7TMK8_9BACT</name>
<dbReference type="InterPro" id="IPR001790">
    <property type="entry name" value="Ribosomal_uL10"/>
</dbReference>
<reference evidence="6 7" key="1">
    <citation type="journal article" date="2016" name="Nat. Commun.">
        <title>Thousands of microbial genomes shed light on interconnected biogeochemical processes in an aquifer system.</title>
        <authorList>
            <person name="Anantharaman K."/>
            <person name="Brown C.T."/>
            <person name="Hug L.A."/>
            <person name="Sharon I."/>
            <person name="Castelle C.J."/>
            <person name="Probst A.J."/>
            <person name="Thomas B.C."/>
            <person name="Singh A."/>
            <person name="Wilkins M.J."/>
            <person name="Karaoz U."/>
            <person name="Brodie E.L."/>
            <person name="Williams K.H."/>
            <person name="Hubbard S.S."/>
            <person name="Banfield J.F."/>
        </authorList>
    </citation>
    <scope>NUCLEOTIDE SEQUENCE [LARGE SCALE GENOMIC DNA]</scope>
</reference>
<dbReference type="Gene3D" id="3.30.70.1730">
    <property type="match status" value="1"/>
</dbReference>
<evidence type="ECO:0000256" key="5">
    <source>
        <dbReference type="ARBA" id="ARBA00035502"/>
    </source>
</evidence>
<dbReference type="AlphaFoldDB" id="A0A1F7TMK8"/>
<proteinExistence type="inferred from homology"/>
<dbReference type="InterPro" id="IPR047865">
    <property type="entry name" value="Ribosomal_uL10_bac_type"/>
</dbReference>
<dbReference type="GO" id="GO:1990904">
    <property type="term" value="C:ribonucleoprotein complex"/>
    <property type="evidence" value="ECO:0007669"/>
    <property type="project" value="UniProtKB-KW"/>
</dbReference>
<dbReference type="Proteomes" id="UP000177885">
    <property type="component" value="Unassembled WGS sequence"/>
</dbReference>
<comment type="caution">
    <text evidence="6">The sequence shown here is derived from an EMBL/GenBank/DDBJ whole genome shotgun (WGS) entry which is preliminary data.</text>
</comment>
<dbReference type="PANTHER" id="PTHR11560">
    <property type="entry name" value="39S RIBOSOMAL PROTEIN L10, MITOCHONDRIAL"/>
    <property type="match status" value="1"/>
</dbReference>
<dbReference type="STRING" id="1802385.A2856_03310"/>
<protein>
    <recommendedName>
        <fullName evidence="4">Large ribosomal subunit protein uL10</fullName>
    </recommendedName>
    <alternativeName>
        <fullName evidence="5">50S ribosomal protein L10</fullName>
    </alternativeName>
</protein>
<dbReference type="NCBIfam" id="NF000955">
    <property type="entry name" value="PRK00099.1-1"/>
    <property type="match status" value="1"/>
</dbReference>
<gene>
    <name evidence="6" type="ORF">A2856_03310</name>
</gene>
<dbReference type="GO" id="GO:0005840">
    <property type="term" value="C:ribosome"/>
    <property type="evidence" value="ECO:0007669"/>
    <property type="project" value="UniProtKB-KW"/>
</dbReference>
<sequence>MLSGLVDKLGRMKAAVFTSIAGYTMTDADALRAKGREQGVELTVAKKTLLSKALEQKGLVPEKGMLQGSILATFGMDDEVAPAKLVSDLSKGKDKEGIKIVGGILEGKFVGPEAVSALAKLVSKHHQQGRVVGTMYAPVSAFVRVLEAIRAKQAA</sequence>
<dbReference type="SUPFAM" id="SSF160369">
    <property type="entry name" value="Ribosomal protein L10-like"/>
    <property type="match status" value="1"/>
</dbReference>
<dbReference type="InterPro" id="IPR043141">
    <property type="entry name" value="Ribosomal_uL10-like_sf"/>
</dbReference>
<evidence type="ECO:0000256" key="3">
    <source>
        <dbReference type="ARBA" id="ARBA00023274"/>
    </source>
</evidence>
<keyword evidence="2 6" id="KW-0689">Ribosomal protein</keyword>
<dbReference type="Pfam" id="PF00466">
    <property type="entry name" value="Ribosomal_L10"/>
    <property type="match status" value="1"/>
</dbReference>
<evidence type="ECO:0000256" key="1">
    <source>
        <dbReference type="ARBA" id="ARBA00008889"/>
    </source>
</evidence>
<evidence type="ECO:0000256" key="4">
    <source>
        <dbReference type="ARBA" id="ARBA00035202"/>
    </source>
</evidence>
<evidence type="ECO:0000313" key="6">
    <source>
        <dbReference type="EMBL" id="OGL66767.1"/>
    </source>
</evidence>
<evidence type="ECO:0000256" key="2">
    <source>
        <dbReference type="ARBA" id="ARBA00022980"/>
    </source>
</evidence>
<dbReference type="CDD" id="cd05797">
    <property type="entry name" value="Ribosomal_L10"/>
    <property type="match status" value="1"/>
</dbReference>
<evidence type="ECO:0000313" key="7">
    <source>
        <dbReference type="Proteomes" id="UP000177885"/>
    </source>
</evidence>